<dbReference type="GO" id="GO:0005737">
    <property type="term" value="C:cytoplasm"/>
    <property type="evidence" value="ECO:0007669"/>
    <property type="project" value="UniProtKB-ARBA"/>
</dbReference>
<keyword evidence="3" id="KW-0408">Iron</keyword>
<evidence type="ECO:0000256" key="2">
    <source>
        <dbReference type="ARBA" id="ARBA00022723"/>
    </source>
</evidence>
<protein>
    <submittedName>
        <fullName evidence="6">CDGSH iron-sulfur domain-containing protein</fullName>
    </submittedName>
</protein>
<comment type="caution">
    <text evidence="6">The sequence shown here is derived from an EMBL/GenBank/DDBJ whole genome shotgun (WGS) entry which is preliminary data.</text>
</comment>
<keyword evidence="4" id="KW-0411">Iron-sulfur</keyword>
<accession>A0A6I2FB07</accession>
<gene>
    <name evidence="6" type="ORF">GE115_08560</name>
</gene>
<keyword evidence="7" id="KW-1185">Reference proteome</keyword>
<dbReference type="GO" id="GO:0046872">
    <property type="term" value="F:metal ion binding"/>
    <property type="evidence" value="ECO:0007669"/>
    <property type="project" value="UniProtKB-KW"/>
</dbReference>
<dbReference type="Gene3D" id="3.40.5.90">
    <property type="entry name" value="CDGSH iron-sulfur domain, mitoNEET-type"/>
    <property type="match status" value="1"/>
</dbReference>
<dbReference type="GO" id="GO:0051537">
    <property type="term" value="F:2 iron, 2 sulfur cluster binding"/>
    <property type="evidence" value="ECO:0007669"/>
    <property type="project" value="UniProtKB-KW"/>
</dbReference>
<evidence type="ECO:0000256" key="1">
    <source>
        <dbReference type="ARBA" id="ARBA00022714"/>
    </source>
</evidence>
<proteinExistence type="predicted"/>
<dbReference type="Proteomes" id="UP000431080">
    <property type="component" value="Unassembled WGS sequence"/>
</dbReference>
<evidence type="ECO:0000256" key="3">
    <source>
        <dbReference type="ARBA" id="ARBA00023004"/>
    </source>
</evidence>
<evidence type="ECO:0000259" key="5">
    <source>
        <dbReference type="SMART" id="SM00704"/>
    </source>
</evidence>
<keyword evidence="1" id="KW-0001">2Fe-2S</keyword>
<evidence type="ECO:0000256" key="4">
    <source>
        <dbReference type="ARBA" id="ARBA00023014"/>
    </source>
</evidence>
<keyword evidence="2" id="KW-0479">Metal-binding</keyword>
<evidence type="ECO:0000313" key="6">
    <source>
        <dbReference type="EMBL" id="MRG59920.1"/>
    </source>
</evidence>
<evidence type="ECO:0000313" key="7">
    <source>
        <dbReference type="Proteomes" id="UP000431080"/>
    </source>
</evidence>
<dbReference type="Pfam" id="PF09360">
    <property type="entry name" value="zf-CDGSH"/>
    <property type="match status" value="1"/>
</dbReference>
<feature type="domain" description="Iron-binding zinc finger CDGSH type" evidence="5">
    <location>
        <begin position="30"/>
        <end position="66"/>
    </location>
</feature>
<sequence>MTGAGAGAPSVVACPNGPLIVRGDVEIRDERGELLDPHRRTVALCRCGASAIRPFCDGSHKLTGFRTVRPEREPAVVYDELTRLEPGPRGRR</sequence>
<dbReference type="RefSeq" id="WP_153684322.1">
    <property type="nucleotide sequence ID" value="NZ_WJIF01000003.1"/>
</dbReference>
<organism evidence="6 7">
    <name type="scientific">Agromyces agglutinans</name>
    <dbReference type="NCBI Taxonomy" id="2662258"/>
    <lineage>
        <taxon>Bacteria</taxon>
        <taxon>Bacillati</taxon>
        <taxon>Actinomycetota</taxon>
        <taxon>Actinomycetes</taxon>
        <taxon>Micrococcales</taxon>
        <taxon>Microbacteriaceae</taxon>
        <taxon>Agromyces</taxon>
    </lineage>
</organism>
<dbReference type="InterPro" id="IPR018967">
    <property type="entry name" value="FeS-contain_CDGSH-typ"/>
</dbReference>
<dbReference type="EMBL" id="WJIF01000003">
    <property type="protein sequence ID" value="MRG59920.1"/>
    <property type="molecule type" value="Genomic_DNA"/>
</dbReference>
<dbReference type="SMART" id="SM00704">
    <property type="entry name" value="ZnF_CDGSH"/>
    <property type="match status" value="1"/>
</dbReference>
<name>A0A6I2FB07_9MICO</name>
<reference evidence="6 7" key="1">
    <citation type="submission" date="2019-10" db="EMBL/GenBank/DDBJ databases">
        <authorList>
            <person name="Nie G."/>
            <person name="Ming H."/>
            <person name="Yi B."/>
        </authorList>
    </citation>
    <scope>NUCLEOTIDE SEQUENCE [LARGE SCALE GENOMIC DNA]</scope>
    <source>
        <strain evidence="6 7">CFH 90414</strain>
    </source>
</reference>
<dbReference type="AlphaFoldDB" id="A0A6I2FB07"/>
<dbReference type="InterPro" id="IPR042216">
    <property type="entry name" value="MitoNEET_CISD"/>
</dbReference>